<evidence type="ECO:0000259" key="4">
    <source>
        <dbReference type="PROSITE" id="PS01124"/>
    </source>
</evidence>
<reference evidence="5" key="1">
    <citation type="journal article" date="2021" name="PeerJ">
        <title>Extensive microbial diversity within the chicken gut microbiome revealed by metagenomics and culture.</title>
        <authorList>
            <person name="Gilroy R."/>
            <person name="Ravi A."/>
            <person name="Getino M."/>
            <person name="Pursley I."/>
            <person name="Horton D.L."/>
            <person name="Alikhan N.F."/>
            <person name="Baker D."/>
            <person name="Gharbi K."/>
            <person name="Hall N."/>
            <person name="Watson M."/>
            <person name="Adriaenssens E.M."/>
            <person name="Foster-Nyarko E."/>
            <person name="Jarju S."/>
            <person name="Secka A."/>
            <person name="Antonio M."/>
            <person name="Oren A."/>
            <person name="Chaudhuri R.R."/>
            <person name="La Ragione R."/>
            <person name="Hildebrand F."/>
            <person name="Pallen M.J."/>
        </authorList>
    </citation>
    <scope>NUCLEOTIDE SEQUENCE</scope>
    <source>
        <strain evidence="5">ChiBcec2-3848</strain>
    </source>
</reference>
<keyword evidence="2" id="KW-0238">DNA-binding</keyword>
<dbReference type="Pfam" id="PF02311">
    <property type="entry name" value="AraC_binding"/>
    <property type="match status" value="1"/>
</dbReference>
<organism evidence="5 6">
    <name type="scientific">Candidatus Blautia merdavium</name>
    <dbReference type="NCBI Taxonomy" id="2838494"/>
    <lineage>
        <taxon>Bacteria</taxon>
        <taxon>Bacillati</taxon>
        <taxon>Bacillota</taxon>
        <taxon>Clostridia</taxon>
        <taxon>Lachnospirales</taxon>
        <taxon>Lachnospiraceae</taxon>
        <taxon>Blautia</taxon>
    </lineage>
</organism>
<keyword evidence="1" id="KW-0805">Transcription regulation</keyword>
<evidence type="ECO:0000256" key="2">
    <source>
        <dbReference type="ARBA" id="ARBA00023125"/>
    </source>
</evidence>
<gene>
    <name evidence="5" type="ORF">H9753_01400</name>
</gene>
<dbReference type="Gene3D" id="1.10.10.60">
    <property type="entry name" value="Homeodomain-like"/>
    <property type="match status" value="2"/>
</dbReference>
<dbReference type="InterPro" id="IPR018062">
    <property type="entry name" value="HTH_AraC-typ_CS"/>
</dbReference>
<dbReference type="InterPro" id="IPR009057">
    <property type="entry name" value="Homeodomain-like_sf"/>
</dbReference>
<dbReference type="PANTHER" id="PTHR43280:SF2">
    <property type="entry name" value="HTH-TYPE TRANSCRIPTIONAL REGULATOR EXSA"/>
    <property type="match status" value="1"/>
</dbReference>
<feature type="domain" description="HTH araC/xylS-type" evidence="4">
    <location>
        <begin position="167"/>
        <end position="264"/>
    </location>
</feature>
<accession>A0A9D2TAT4</accession>
<dbReference type="SUPFAM" id="SSF46689">
    <property type="entry name" value="Homeodomain-like"/>
    <property type="match status" value="1"/>
</dbReference>
<name>A0A9D2TAT4_9FIRM</name>
<dbReference type="GO" id="GO:0003700">
    <property type="term" value="F:DNA-binding transcription factor activity"/>
    <property type="evidence" value="ECO:0007669"/>
    <property type="project" value="InterPro"/>
</dbReference>
<dbReference type="GO" id="GO:0043565">
    <property type="term" value="F:sequence-specific DNA binding"/>
    <property type="evidence" value="ECO:0007669"/>
    <property type="project" value="InterPro"/>
</dbReference>
<dbReference type="Gene3D" id="2.60.120.10">
    <property type="entry name" value="Jelly Rolls"/>
    <property type="match status" value="1"/>
</dbReference>
<keyword evidence="3" id="KW-0804">Transcription</keyword>
<dbReference type="PANTHER" id="PTHR43280">
    <property type="entry name" value="ARAC-FAMILY TRANSCRIPTIONAL REGULATOR"/>
    <property type="match status" value="1"/>
</dbReference>
<dbReference type="InterPro" id="IPR037923">
    <property type="entry name" value="HTH-like"/>
</dbReference>
<dbReference type="PROSITE" id="PS00041">
    <property type="entry name" value="HTH_ARAC_FAMILY_1"/>
    <property type="match status" value="1"/>
</dbReference>
<comment type="caution">
    <text evidence="5">The sequence shown here is derived from an EMBL/GenBank/DDBJ whole genome shotgun (WGS) entry which is preliminary data.</text>
</comment>
<evidence type="ECO:0000313" key="5">
    <source>
        <dbReference type="EMBL" id="HJC62261.1"/>
    </source>
</evidence>
<dbReference type="AlphaFoldDB" id="A0A9D2TAT4"/>
<proteinExistence type="predicted"/>
<dbReference type="InterPro" id="IPR014710">
    <property type="entry name" value="RmlC-like_jellyroll"/>
</dbReference>
<dbReference type="SMART" id="SM00342">
    <property type="entry name" value="HTH_ARAC"/>
    <property type="match status" value="1"/>
</dbReference>
<dbReference type="InterPro" id="IPR018060">
    <property type="entry name" value="HTH_AraC"/>
</dbReference>
<reference evidence="5" key="2">
    <citation type="submission" date="2021-04" db="EMBL/GenBank/DDBJ databases">
        <authorList>
            <person name="Gilroy R."/>
        </authorList>
    </citation>
    <scope>NUCLEOTIDE SEQUENCE</scope>
    <source>
        <strain evidence="5">ChiBcec2-3848</strain>
    </source>
</reference>
<evidence type="ECO:0000256" key="3">
    <source>
        <dbReference type="ARBA" id="ARBA00023163"/>
    </source>
</evidence>
<dbReference type="PROSITE" id="PS01124">
    <property type="entry name" value="HTH_ARAC_FAMILY_2"/>
    <property type="match status" value="1"/>
</dbReference>
<evidence type="ECO:0000256" key="1">
    <source>
        <dbReference type="ARBA" id="ARBA00023015"/>
    </source>
</evidence>
<dbReference type="EMBL" id="DWVZ01000014">
    <property type="protein sequence ID" value="HJC62261.1"/>
    <property type="molecule type" value="Genomic_DNA"/>
</dbReference>
<evidence type="ECO:0000313" key="6">
    <source>
        <dbReference type="Proteomes" id="UP000823886"/>
    </source>
</evidence>
<dbReference type="Proteomes" id="UP000823886">
    <property type="component" value="Unassembled WGS sequence"/>
</dbReference>
<dbReference type="InterPro" id="IPR003313">
    <property type="entry name" value="AraC-bd"/>
</dbReference>
<sequence length="294" mass="33293">MLANFEQRDSTGKARIWAGEYRNLHNLPHWHLECELICARSGKVTVSHSNTAYDLLEGDCAFINSGEIHYIKAAADSITGILMFDASLLTGLSAREFQLASPVISHPLPVFEVYETIKRELKDQKPFYDAKAACLLTGLMIEIFRQEPLAEPKKIRDSSSVLNYKNLLTEIGEKCSYITFEDACSFMGLSKPYFSKFFKSISGMTFSQYLNIIRLEKAIHLLNHNDKNLSVTEIASLCGFDTIRHFNRVFRDITGFSPRQLPKDYILASHPIKSIKSSKHNFNPTLPSSELLDT</sequence>
<dbReference type="SUPFAM" id="SSF51215">
    <property type="entry name" value="Regulatory protein AraC"/>
    <property type="match status" value="1"/>
</dbReference>
<protein>
    <submittedName>
        <fullName evidence="5">AraC family transcriptional regulator</fullName>
    </submittedName>
</protein>
<dbReference type="Pfam" id="PF12833">
    <property type="entry name" value="HTH_18"/>
    <property type="match status" value="1"/>
</dbReference>